<protein>
    <submittedName>
        <fullName evidence="1">Uncharacterized protein</fullName>
    </submittedName>
</protein>
<dbReference type="Proteomes" id="UP000500953">
    <property type="component" value="Chromosome"/>
</dbReference>
<evidence type="ECO:0000313" key="1">
    <source>
        <dbReference type="EMBL" id="QIS23604.1"/>
    </source>
</evidence>
<gene>
    <name evidence="1" type="ORF">F6W96_40400</name>
</gene>
<evidence type="ECO:0000313" key="2">
    <source>
        <dbReference type="Proteomes" id="UP000500953"/>
    </source>
</evidence>
<dbReference type="AlphaFoldDB" id="A0A6G9ZDT3"/>
<dbReference type="RefSeq" id="WP_167490926.1">
    <property type="nucleotide sequence ID" value="NZ_CP046173.1"/>
</dbReference>
<name>A0A6G9ZDT3_9NOCA</name>
<reference evidence="1 2" key="1">
    <citation type="journal article" date="2019" name="ACS Chem. Biol.">
        <title>Identification and Mobilization of a Cryptic Antibiotic Biosynthesis Gene Locus from a Human-Pathogenic Nocardia Isolate.</title>
        <authorList>
            <person name="Herisse M."/>
            <person name="Ishida K."/>
            <person name="Porter J.L."/>
            <person name="Howden B."/>
            <person name="Hertweck C."/>
            <person name="Stinear T.P."/>
            <person name="Pidot S.J."/>
        </authorList>
    </citation>
    <scope>NUCLEOTIDE SEQUENCE [LARGE SCALE GENOMIC DNA]</scope>
    <source>
        <strain evidence="1 2">AUSMDU00012715</strain>
    </source>
</reference>
<organism evidence="1 2">
    <name type="scientific">Nocardia terpenica</name>
    <dbReference type="NCBI Taxonomy" id="455432"/>
    <lineage>
        <taxon>Bacteria</taxon>
        <taxon>Bacillati</taxon>
        <taxon>Actinomycetota</taxon>
        <taxon>Actinomycetes</taxon>
        <taxon>Mycobacteriales</taxon>
        <taxon>Nocardiaceae</taxon>
        <taxon>Nocardia</taxon>
    </lineage>
</organism>
<dbReference type="EMBL" id="CP046173">
    <property type="protein sequence ID" value="QIS23604.1"/>
    <property type="molecule type" value="Genomic_DNA"/>
</dbReference>
<proteinExistence type="predicted"/>
<sequence length="83" mass="9508">MCTTHHTEVEGLRAEWKFLAGHRIGIVSVRAIADGEPVVCFPENCYPDLALARERRPELETLWNAIRHDYWTEALRGVIEPGH</sequence>
<accession>A0A6G9ZDT3</accession>